<evidence type="ECO:0000313" key="9">
    <source>
        <dbReference type="Proteomes" id="UP000030746"/>
    </source>
</evidence>
<dbReference type="Pfam" id="PF21998">
    <property type="entry name" value="FERM_C1_MyoVII"/>
    <property type="match status" value="1"/>
</dbReference>
<evidence type="ECO:0008006" key="10">
    <source>
        <dbReference type="Google" id="ProtNLM"/>
    </source>
</evidence>
<dbReference type="InterPro" id="IPR014352">
    <property type="entry name" value="FERM/acyl-CoA-bd_prot_sf"/>
</dbReference>
<dbReference type="STRING" id="225164.V4CAI7"/>
<dbReference type="InterPro" id="IPR011993">
    <property type="entry name" value="PH-like_dom_sf"/>
</dbReference>
<evidence type="ECO:0000256" key="4">
    <source>
        <dbReference type="ARBA" id="ARBA00022737"/>
    </source>
</evidence>
<dbReference type="Pfam" id="PF21989">
    <property type="entry name" value="RA_2"/>
    <property type="match status" value="2"/>
</dbReference>
<dbReference type="InterPro" id="IPR019749">
    <property type="entry name" value="Band_41_domain"/>
</dbReference>
<dbReference type="CDD" id="cd14473">
    <property type="entry name" value="FERM_B-lobe"/>
    <property type="match status" value="2"/>
</dbReference>
<dbReference type="CTD" id="20246434"/>
<proteinExistence type="inferred from homology"/>
<sequence>MLEKVQFLTALGIYKPELRDELYCQLCKQLSSNPSKNSTIRGWVLMQLLAASFTPTEHFAACLKGFLREGPRELANKVDRLIRRTGSVGTRGFPPSWLEFQAAKNGKPILLPISFMTGQRYLVEVDASSTVKELSYNVCVKHNITDDVGFSVYISIHNKISCLGNGQLRIMDAISECEQHTRKLGMRESNSSWRLFYRKEYFTPWHNATLDVTGTNLVYQQIMRGISLGEYECDKENVLVLLAAQKYYLEYPPGVDDKKLDLMLRSWLPQDSKYKNSMEEWTNKVKDAIKNNFEEKQPTPHQLKVDIVTFALEKWCLLFSRFYDVSRYAGPVEALSNVVMAINSSGVHILDETENVRSTVNYIEISGLSKWRHSVTINTVKNESFVVTSQHSDDMYQLLSTFYDGLKDQSTYALVIQDAAEYGAVDMTLSKGDLVILDKANKEYDGCDIFSVTCPRTSKSGQLPRGILYILPSVQKPNTSIMTMMTSQLKKDVMPFCSEDGNKQHTLALFARYHFRQSNENAVSKLLSKASFKKEKSDLLWQYSREVSKKPFLKKSFLKEDHFFNLTFLNSILPIQQFMGDVPAPETQTVTEVVNENVIDQVSRNRYLREEIFCQMIKQLTNNPNKISCDRGYQLLYFICGAALPSYEIQQELLRFLHTSKHFMAKHCIQRLHSAKKCGCRLHPPHPVEYEAISNTQFTIPVDVFLPDGTKQTVAVSTDTRVRDITKHIGVKLKLQYVDEYSLFITVANGIHAMAWDHFYYDGISHAEIFSLRPRPDTPLPKTGICIVMLRKLWVNTQSGDNKSADFHFHYPQELQNYLQGYLKCTDAAVIQFAALAYRAKYGDDNTQFTNFGKIATSIIPRHLLSSSPAGDWVQHISDEYKKSKGLTSDDAMTEFLKQTEKYPTYGSVFFEVKQRSSKTLPKEMLLAINSKGVHLLHKSTKELIVTHPFANIPNWAYDENSFTIMLQEKQESRHILLETRVGHNIDDLIMSYISFLMNIQMSKKTSFSAAVGESLC</sequence>
<dbReference type="InterPro" id="IPR029071">
    <property type="entry name" value="Ubiquitin-like_domsf"/>
</dbReference>
<dbReference type="Pfam" id="PF00784">
    <property type="entry name" value="MyTH4"/>
    <property type="match status" value="2"/>
</dbReference>
<dbReference type="GeneID" id="20246434"/>
<dbReference type="GO" id="GO:0005737">
    <property type="term" value="C:cytoplasm"/>
    <property type="evidence" value="ECO:0007669"/>
    <property type="project" value="UniProtKB-SubCell"/>
</dbReference>
<dbReference type="GO" id="GO:0003779">
    <property type="term" value="F:actin binding"/>
    <property type="evidence" value="ECO:0007669"/>
    <property type="project" value="UniProtKB-KW"/>
</dbReference>
<dbReference type="Pfam" id="PF00373">
    <property type="entry name" value="FERM_M"/>
    <property type="match status" value="2"/>
</dbReference>
<dbReference type="CDD" id="cd17092">
    <property type="entry name" value="FERM1_F1_Myosin-VII"/>
    <property type="match status" value="1"/>
</dbReference>
<dbReference type="RefSeq" id="XP_009050454.1">
    <property type="nucleotide sequence ID" value="XM_009052206.1"/>
</dbReference>
<dbReference type="PROSITE" id="PS50057">
    <property type="entry name" value="FERM_3"/>
    <property type="match status" value="2"/>
</dbReference>
<evidence type="ECO:0000256" key="2">
    <source>
        <dbReference type="ARBA" id="ARBA00008314"/>
    </source>
</evidence>
<dbReference type="GO" id="GO:0005524">
    <property type="term" value="F:ATP binding"/>
    <property type="evidence" value="ECO:0007669"/>
    <property type="project" value="UniProtKB-KW"/>
</dbReference>
<name>V4CAI7_LOTGI</name>
<dbReference type="InterPro" id="IPR000857">
    <property type="entry name" value="MyTH4_dom"/>
</dbReference>
<protein>
    <recommendedName>
        <fullName evidence="10">MyTH4 domain-containing protein</fullName>
    </recommendedName>
</protein>
<dbReference type="InterPro" id="IPR041793">
    <property type="entry name" value="MyoVII_FERM_C1"/>
</dbReference>
<dbReference type="PROSITE" id="PS51016">
    <property type="entry name" value="MYTH4"/>
    <property type="match status" value="2"/>
</dbReference>
<feature type="domain" description="MyTH4" evidence="7">
    <location>
        <begin position="543"/>
        <end position="694"/>
    </location>
</feature>
<dbReference type="OrthoDB" id="6108017at2759"/>
<dbReference type="GO" id="GO:0005856">
    <property type="term" value="C:cytoskeleton"/>
    <property type="evidence" value="ECO:0007669"/>
    <property type="project" value="InterPro"/>
</dbReference>
<dbReference type="AlphaFoldDB" id="V4CAI7"/>
<dbReference type="SMART" id="SM00139">
    <property type="entry name" value="MyTH4"/>
    <property type="match status" value="2"/>
</dbReference>
<dbReference type="HOGENOM" id="CLU_000192_14_4_1"/>
<dbReference type="SUPFAM" id="SSF47031">
    <property type="entry name" value="Second domain of FERM"/>
    <property type="match status" value="2"/>
</dbReference>
<accession>V4CAI7</accession>
<dbReference type="InterPro" id="IPR000299">
    <property type="entry name" value="FERM_domain"/>
</dbReference>
<feature type="domain" description="FERM" evidence="6">
    <location>
        <begin position="109"/>
        <end position="410"/>
    </location>
</feature>
<dbReference type="SUPFAM" id="SSF50729">
    <property type="entry name" value="PH domain-like"/>
    <property type="match status" value="1"/>
</dbReference>
<keyword evidence="5" id="KW-0009">Actin-binding</keyword>
<comment type="subcellular location">
    <subcellularLocation>
        <location evidence="1">Cytoplasm</location>
    </subcellularLocation>
</comment>
<keyword evidence="4" id="KW-0677">Repeat</keyword>
<dbReference type="Gene3D" id="2.30.29.30">
    <property type="entry name" value="Pleckstrin-homology domain (PH domain)/Phosphotyrosine-binding domain (PTB)"/>
    <property type="match status" value="2"/>
</dbReference>
<gene>
    <name evidence="8" type="ORF">LOTGIDRAFT_213603</name>
</gene>
<dbReference type="CDD" id="cd17093">
    <property type="entry name" value="FERM2_F1_Myosin-VII"/>
    <property type="match status" value="1"/>
</dbReference>
<evidence type="ECO:0000256" key="1">
    <source>
        <dbReference type="ARBA" id="ARBA00004496"/>
    </source>
</evidence>
<evidence type="ECO:0000259" key="6">
    <source>
        <dbReference type="PROSITE" id="PS50057"/>
    </source>
</evidence>
<dbReference type="Gene3D" id="3.10.20.90">
    <property type="entry name" value="Phosphatidylinositol 3-kinase Catalytic Subunit, Chain A, domain 1"/>
    <property type="match status" value="2"/>
</dbReference>
<dbReference type="SUPFAM" id="SSF54236">
    <property type="entry name" value="Ubiquitin-like"/>
    <property type="match status" value="2"/>
</dbReference>
<dbReference type="Gene3D" id="1.20.80.10">
    <property type="match status" value="2"/>
</dbReference>
<dbReference type="Proteomes" id="UP000030746">
    <property type="component" value="Unassembled WGS sequence"/>
</dbReference>
<dbReference type="KEGG" id="lgi:LOTGIDRAFT_213603"/>
<dbReference type="Pfam" id="PF24522">
    <property type="entry name" value="KRIT1_FRMD8_FERM_C"/>
    <property type="match status" value="1"/>
</dbReference>
<dbReference type="InterPro" id="IPR035963">
    <property type="entry name" value="FERM_2"/>
</dbReference>
<dbReference type="EMBL" id="KB201205">
    <property type="protein sequence ID" value="ESO98819.1"/>
    <property type="molecule type" value="Genomic_DNA"/>
</dbReference>
<dbReference type="InterPro" id="IPR019748">
    <property type="entry name" value="FERM_central"/>
</dbReference>
<dbReference type="Gene3D" id="1.25.40.530">
    <property type="entry name" value="MyTH4 domain"/>
    <property type="match status" value="2"/>
</dbReference>
<keyword evidence="9" id="KW-1185">Reference proteome</keyword>
<dbReference type="InterPro" id="IPR051567">
    <property type="entry name" value="Unconventional_Myosin_ATPase"/>
</dbReference>
<feature type="domain" description="FERM" evidence="6">
    <location>
        <begin position="700"/>
        <end position="1001"/>
    </location>
</feature>
<dbReference type="InterPro" id="IPR038185">
    <property type="entry name" value="MyTH4_dom_sf"/>
</dbReference>
<organism evidence="8 9">
    <name type="scientific">Lottia gigantea</name>
    <name type="common">Giant owl limpet</name>
    <dbReference type="NCBI Taxonomy" id="225164"/>
    <lineage>
        <taxon>Eukaryota</taxon>
        <taxon>Metazoa</taxon>
        <taxon>Spiralia</taxon>
        <taxon>Lophotrochozoa</taxon>
        <taxon>Mollusca</taxon>
        <taxon>Gastropoda</taxon>
        <taxon>Patellogastropoda</taxon>
        <taxon>Lottioidea</taxon>
        <taxon>Lottiidae</taxon>
        <taxon>Lottia</taxon>
    </lineage>
</organism>
<dbReference type="Gene3D" id="2.30.30.40">
    <property type="entry name" value="SH3 Domains"/>
    <property type="match status" value="1"/>
</dbReference>
<comment type="similarity">
    <text evidence="2">Belongs to the TRAFAC class myosin-kinesin ATPase superfamily. Myosin family.</text>
</comment>
<feature type="domain" description="MyTH4" evidence="7">
    <location>
        <begin position="1"/>
        <end position="104"/>
    </location>
</feature>
<evidence type="ECO:0000256" key="5">
    <source>
        <dbReference type="ARBA" id="ARBA00023203"/>
    </source>
</evidence>
<evidence type="ECO:0000256" key="3">
    <source>
        <dbReference type="ARBA" id="ARBA00022490"/>
    </source>
</evidence>
<evidence type="ECO:0000259" key="7">
    <source>
        <dbReference type="PROSITE" id="PS51016"/>
    </source>
</evidence>
<dbReference type="SMART" id="SM00295">
    <property type="entry name" value="B41"/>
    <property type="match status" value="2"/>
</dbReference>
<dbReference type="PANTHER" id="PTHR22692:SF33">
    <property type="entry name" value="MYOSIN"/>
    <property type="match status" value="1"/>
</dbReference>
<dbReference type="PANTHER" id="PTHR22692">
    <property type="entry name" value="MYOSIN VII, XV"/>
    <property type="match status" value="1"/>
</dbReference>
<dbReference type="InterPro" id="IPR057096">
    <property type="entry name" value="KRIT1_FRMD8_FERM_C"/>
</dbReference>
<keyword evidence="3" id="KW-0963">Cytoplasm</keyword>
<dbReference type="OMA" id="WRLFFRR"/>
<evidence type="ECO:0000313" key="8">
    <source>
        <dbReference type="EMBL" id="ESO98819.1"/>
    </source>
</evidence>
<reference evidence="8 9" key="1">
    <citation type="journal article" date="2013" name="Nature">
        <title>Insights into bilaterian evolution from three spiralian genomes.</title>
        <authorList>
            <person name="Simakov O."/>
            <person name="Marletaz F."/>
            <person name="Cho S.J."/>
            <person name="Edsinger-Gonzales E."/>
            <person name="Havlak P."/>
            <person name="Hellsten U."/>
            <person name="Kuo D.H."/>
            <person name="Larsson T."/>
            <person name="Lv J."/>
            <person name="Arendt D."/>
            <person name="Savage R."/>
            <person name="Osoegawa K."/>
            <person name="de Jong P."/>
            <person name="Grimwood J."/>
            <person name="Chapman J.A."/>
            <person name="Shapiro H."/>
            <person name="Aerts A."/>
            <person name="Otillar R.P."/>
            <person name="Terry A.Y."/>
            <person name="Boore J.L."/>
            <person name="Grigoriev I.V."/>
            <person name="Lindberg D.R."/>
            <person name="Seaver E.C."/>
            <person name="Weisblat D.A."/>
            <person name="Putnam N.H."/>
            <person name="Rokhsar D.S."/>
        </authorList>
    </citation>
    <scope>NUCLEOTIDE SEQUENCE [LARGE SCALE GENOMIC DNA]</scope>
</reference>